<gene>
    <name evidence="1" type="ORF">QNH39_04800</name>
</gene>
<dbReference type="Proteomes" id="UP001178288">
    <property type="component" value="Chromosome"/>
</dbReference>
<accession>A0AA95MPR0</accession>
<keyword evidence="2" id="KW-1185">Reference proteome</keyword>
<reference evidence="1" key="1">
    <citation type="submission" date="2023-05" db="EMBL/GenBank/DDBJ databases">
        <title>Comparative genomics of Bacillaceae isolates and their secondary metabolite potential.</title>
        <authorList>
            <person name="Song L."/>
            <person name="Nielsen L.J."/>
            <person name="Mohite O."/>
            <person name="Xu X."/>
            <person name="Weber T."/>
            <person name="Kovacs A.T."/>
        </authorList>
    </citation>
    <scope>NUCLEOTIDE SEQUENCE</scope>
    <source>
        <strain evidence="1">XLM17</strain>
    </source>
</reference>
<evidence type="ECO:0000313" key="1">
    <source>
        <dbReference type="EMBL" id="WHY87182.1"/>
    </source>
</evidence>
<dbReference type="EMBL" id="CP126114">
    <property type="protein sequence ID" value="WHY87182.1"/>
    <property type="molecule type" value="Genomic_DNA"/>
</dbReference>
<dbReference type="KEGG" id="nnv:QNH39_04800"/>
<evidence type="ECO:0000313" key="2">
    <source>
        <dbReference type="Proteomes" id="UP001178288"/>
    </source>
</evidence>
<proteinExistence type="predicted"/>
<sequence>MEQQLIRTLFSRVTEVIVMLPIHMLTPMQKVSITFQRYIIWLIRNESVLKGVIPLCRG</sequence>
<protein>
    <submittedName>
        <fullName evidence="1">Uncharacterized protein</fullName>
    </submittedName>
</protein>
<name>A0AA95MPR0_9BACI</name>
<organism evidence="1 2">
    <name type="scientific">Neobacillus novalis</name>
    <dbReference type="NCBI Taxonomy" id="220687"/>
    <lineage>
        <taxon>Bacteria</taxon>
        <taxon>Bacillati</taxon>
        <taxon>Bacillota</taxon>
        <taxon>Bacilli</taxon>
        <taxon>Bacillales</taxon>
        <taxon>Bacillaceae</taxon>
        <taxon>Neobacillus</taxon>
    </lineage>
</organism>
<dbReference type="RefSeq" id="WP_156482202.1">
    <property type="nucleotide sequence ID" value="NZ_CP126114.1"/>
</dbReference>
<dbReference type="AlphaFoldDB" id="A0AA95MPR0"/>